<dbReference type="PANTHER" id="PTHR33356">
    <property type="entry name" value="TIP41-LIKE PROTEIN"/>
    <property type="match status" value="1"/>
</dbReference>
<dbReference type="Proteomes" id="UP000187609">
    <property type="component" value="Unassembled WGS sequence"/>
</dbReference>
<comment type="caution">
    <text evidence="2">The sequence shown here is derived from an EMBL/GenBank/DDBJ whole genome shotgun (WGS) entry which is preliminary data.</text>
</comment>
<name>A0A1J6KRM7_NICAT</name>
<evidence type="ECO:0000313" key="2">
    <source>
        <dbReference type="EMBL" id="OIT21793.1"/>
    </source>
</evidence>
<keyword evidence="3" id="KW-1185">Reference proteome</keyword>
<feature type="compositionally biased region" description="Low complexity" evidence="1">
    <location>
        <begin position="148"/>
        <end position="162"/>
    </location>
</feature>
<protein>
    <submittedName>
        <fullName evidence="2">Uncharacterized protein</fullName>
    </submittedName>
</protein>
<reference evidence="2" key="1">
    <citation type="submission" date="2016-11" db="EMBL/GenBank/DDBJ databases">
        <title>The genome of Nicotiana attenuata.</title>
        <authorList>
            <person name="Xu S."/>
            <person name="Brockmoeller T."/>
            <person name="Gaquerel E."/>
            <person name="Navarro A."/>
            <person name="Kuhl H."/>
            <person name="Gase K."/>
            <person name="Ling Z."/>
            <person name="Zhou W."/>
            <person name="Kreitzer C."/>
            <person name="Stanke M."/>
            <person name="Tang H."/>
            <person name="Lyons E."/>
            <person name="Pandey P."/>
            <person name="Pandey S.P."/>
            <person name="Timmermann B."/>
            <person name="Baldwin I.T."/>
        </authorList>
    </citation>
    <scope>NUCLEOTIDE SEQUENCE [LARGE SCALE GENOMIC DNA]</scope>
    <source>
        <strain evidence="2">UT</strain>
    </source>
</reference>
<dbReference type="STRING" id="49451.A0A1J6KRM7"/>
<sequence length="208" mass="23002">MYMHLYLLRHCDNKAIASTSSKGLLYRRSRGLRSAFGVGGFGEGNRCGRVVADSGQTEWAGLPFEQQNQYQRQSGSGMRVGHIGGSGNGGVVKKRECAGTGAFLPRRYCSQNPTGSRKKPGCSTAWLPARVVESLNKNIDGLNGIPSQPQHQPQPHAHLQPPRFNAGSVSEYEILMARRNALLAQHRRNLQQEGTMNLEVRLPQEWTY</sequence>
<gene>
    <name evidence="2" type="ORF">A4A49_36703</name>
</gene>
<organism evidence="2 3">
    <name type="scientific">Nicotiana attenuata</name>
    <name type="common">Coyote tobacco</name>
    <dbReference type="NCBI Taxonomy" id="49451"/>
    <lineage>
        <taxon>Eukaryota</taxon>
        <taxon>Viridiplantae</taxon>
        <taxon>Streptophyta</taxon>
        <taxon>Embryophyta</taxon>
        <taxon>Tracheophyta</taxon>
        <taxon>Spermatophyta</taxon>
        <taxon>Magnoliopsida</taxon>
        <taxon>eudicotyledons</taxon>
        <taxon>Gunneridae</taxon>
        <taxon>Pentapetalae</taxon>
        <taxon>asterids</taxon>
        <taxon>lamiids</taxon>
        <taxon>Solanales</taxon>
        <taxon>Solanaceae</taxon>
        <taxon>Nicotianoideae</taxon>
        <taxon>Nicotianeae</taxon>
        <taxon>Nicotiana</taxon>
    </lineage>
</organism>
<dbReference type="AlphaFoldDB" id="A0A1J6KRM7"/>
<evidence type="ECO:0000313" key="3">
    <source>
        <dbReference type="Proteomes" id="UP000187609"/>
    </source>
</evidence>
<feature type="region of interest" description="Disordered" evidence="1">
    <location>
        <begin position="143"/>
        <end position="163"/>
    </location>
</feature>
<accession>A0A1J6KRM7</accession>
<evidence type="ECO:0000256" key="1">
    <source>
        <dbReference type="SAM" id="MobiDB-lite"/>
    </source>
</evidence>
<dbReference type="PANTHER" id="PTHR33356:SF17">
    <property type="entry name" value="TPX2 CENTRAL DOMAIN-CONTAINING PROTEIN"/>
    <property type="match status" value="1"/>
</dbReference>
<dbReference type="EMBL" id="MJEQ01004102">
    <property type="protein sequence ID" value="OIT21793.1"/>
    <property type="molecule type" value="Genomic_DNA"/>
</dbReference>
<dbReference type="Gramene" id="OIT21793">
    <property type="protein sequence ID" value="OIT21793"/>
    <property type="gene ID" value="A4A49_36703"/>
</dbReference>
<proteinExistence type="predicted"/>